<dbReference type="RefSeq" id="XP_051444242.1">
    <property type="nucleotide sequence ID" value="XM_051589421.1"/>
</dbReference>
<dbReference type="SMART" id="SM00382">
    <property type="entry name" value="AAA"/>
    <property type="match status" value="1"/>
</dbReference>
<dbReference type="PANTHER" id="PTHR48102">
    <property type="entry name" value="ATP-DEPENDENT CLP PROTEASE ATP-BINDING SUBUNIT CLPX-LIKE, MITOCHONDRIAL-RELATED"/>
    <property type="match status" value="1"/>
</dbReference>
<dbReference type="GO" id="GO:0140662">
    <property type="term" value="F:ATP-dependent protein folding chaperone"/>
    <property type="evidence" value="ECO:0007669"/>
    <property type="project" value="InterPro"/>
</dbReference>
<dbReference type="Pfam" id="PF07724">
    <property type="entry name" value="AAA_2"/>
    <property type="match status" value="1"/>
</dbReference>
<organism evidence="6 7">
    <name type="scientific">Umbelopsis ramanniana AG</name>
    <dbReference type="NCBI Taxonomy" id="1314678"/>
    <lineage>
        <taxon>Eukaryota</taxon>
        <taxon>Fungi</taxon>
        <taxon>Fungi incertae sedis</taxon>
        <taxon>Mucoromycota</taxon>
        <taxon>Mucoromycotina</taxon>
        <taxon>Umbelopsidomycetes</taxon>
        <taxon>Umbelopsidales</taxon>
        <taxon>Umbelopsidaceae</taxon>
        <taxon>Umbelopsis</taxon>
    </lineage>
</organism>
<dbReference type="GO" id="GO:0051082">
    <property type="term" value="F:unfolded protein binding"/>
    <property type="evidence" value="ECO:0007669"/>
    <property type="project" value="InterPro"/>
</dbReference>
<dbReference type="GO" id="GO:0051603">
    <property type="term" value="P:proteolysis involved in protein catabolic process"/>
    <property type="evidence" value="ECO:0007669"/>
    <property type="project" value="TreeGrafter"/>
</dbReference>
<evidence type="ECO:0000313" key="6">
    <source>
        <dbReference type="EMBL" id="KAI8579238.1"/>
    </source>
</evidence>
<dbReference type="Gene3D" id="1.10.8.60">
    <property type="match status" value="1"/>
</dbReference>
<keyword evidence="2" id="KW-0067">ATP-binding</keyword>
<dbReference type="InterPro" id="IPR050052">
    <property type="entry name" value="ATP-dep_Clp_protease_ClpX"/>
</dbReference>
<dbReference type="GO" id="GO:0005524">
    <property type="term" value="F:ATP binding"/>
    <property type="evidence" value="ECO:0007669"/>
    <property type="project" value="UniProtKB-KW"/>
</dbReference>
<evidence type="ECO:0000256" key="3">
    <source>
        <dbReference type="SAM" id="MobiDB-lite"/>
    </source>
</evidence>
<protein>
    <recommendedName>
        <fullName evidence="8">ClpX, ATPase regulatory subunit</fullName>
    </recommendedName>
</protein>
<dbReference type="InterPro" id="IPR027417">
    <property type="entry name" value="P-loop_NTPase"/>
</dbReference>
<dbReference type="InterPro" id="IPR004487">
    <property type="entry name" value="Clp_protease_ATP-bd_su_ClpX"/>
</dbReference>
<proteinExistence type="predicted"/>
<dbReference type="InterPro" id="IPR003593">
    <property type="entry name" value="AAA+_ATPase"/>
</dbReference>
<evidence type="ECO:0008006" key="8">
    <source>
        <dbReference type="Google" id="ProtNLM"/>
    </source>
</evidence>
<comment type="caution">
    <text evidence="6">The sequence shown here is derived from an EMBL/GenBank/DDBJ whole genome shotgun (WGS) entry which is preliminary data.</text>
</comment>
<dbReference type="SUPFAM" id="SSF52540">
    <property type="entry name" value="P-loop containing nucleoside triphosphate hydrolases"/>
    <property type="match status" value="1"/>
</dbReference>
<dbReference type="SMART" id="SM01086">
    <property type="entry name" value="ClpB_D2-small"/>
    <property type="match status" value="1"/>
</dbReference>
<accession>A0AAD5E898</accession>
<dbReference type="GO" id="GO:0016887">
    <property type="term" value="F:ATP hydrolysis activity"/>
    <property type="evidence" value="ECO:0007669"/>
    <property type="project" value="InterPro"/>
</dbReference>
<gene>
    <name evidence="6" type="ORF">K450DRAFT_243437</name>
</gene>
<dbReference type="NCBIfam" id="TIGR00382">
    <property type="entry name" value="clpX"/>
    <property type="match status" value="1"/>
</dbReference>
<evidence type="ECO:0000259" key="4">
    <source>
        <dbReference type="SMART" id="SM00382"/>
    </source>
</evidence>
<dbReference type="AlphaFoldDB" id="A0AAD5E898"/>
<dbReference type="Proteomes" id="UP001206595">
    <property type="component" value="Unassembled WGS sequence"/>
</dbReference>
<feature type="region of interest" description="Disordered" evidence="3">
    <location>
        <begin position="406"/>
        <end position="430"/>
    </location>
</feature>
<dbReference type="EMBL" id="MU620922">
    <property type="protein sequence ID" value="KAI8579238.1"/>
    <property type="molecule type" value="Genomic_DNA"/>
</dbReference>
<evidence type="ECO:0000256" key="2">
    <source>
        <dbReference type="ARBA" id="ARBA00022840"/>
    </source>
</evidence>
<dbReference type="InterPro" id="IPR019489">
    <property type="entry name" value="Clp_ATPase_C"/>
</dbReference>
<dbReference type="Gene3D" id="3.40.50.300">
    <property type="entry name" value="P-loop containing nucleotide triphosphate hydrolases"/>
    <property type="match status" value="1"/>
</dbReference>
<dbReference type="GeneID" id="75914766"/>
<sequence>MRTFNQAFTTMHSFKSSYLKSSYLTHSSTRRLLLPTTGCFRSRYISSVALSRWEDTKSASRQGSQLRWKSTSNNNKGEAGNEQPPPSPKPFAALTTRSSQQKEASSAGYDQYEYGSGAPADTMANAQYVNAFESVSASVSNPRTIVKHLDDFVIGQTKAKRILAVAVYNHYNRTRSNVTLQQDDQQLRQELYPPTAELDDRYQGEHQHHPTIPSQQQADYYTPNANGTELVPTDRIIYDKYGRFSVVPQYISNSSWQRRGWINPPSQNSNTNERSQNEAKIMSATGEDAPTLDKSNVLLVGPTGSGKTLLARTLAKVLQVPFSMSDATPFTQAGYVGEDVELVIHRLLQSCDFDVKKAESGIVFIDEIDKISRRSDMNSASKDVSGEGVQQALLRMLEGTIVNVTDKTGASSSSKKPPAAGAGLGPGQNNSKGEVYSVDTSNILFILSGAFIGLDKIISDRIAKGSIGFDAPIKSSEDIKNSGENVPHILNDVEPTDLIKYGLIPEFVGRLPVVASVKNLSIRDLIRVLTEPKNSLIRQYQTLFGFNDIGLHFTSSALEEIARKASEKQTGARGLRRIVESLLLDPMFEAPDSHIKHVVIDREVVLQRKPPMYFTKDQVDGVTAAIAADDAAVAQNIVDDDKNVKVQRMTQV</sequence>
<feature type="domain" description="Clp ATPase C-terminal" evidence="5">
    <location>
        <begin position="520"/>
        <end position="606"/>
    </location>
</feature>
<dbReference type="Pfam" id="PF10431">
    <property type="entry name" value="ClpB_D2-small"/>
    <property type="match status" value="1"/>
</dbReference>
<reference evidence="6" key="2">
    <citation type="journal article" date="2022" name="Proc. Natl. Acad. Sci. U.S.A.">
        <title>Diploid-dominant life cycles characterize the early evolution of Fungi.</title>
        <authorList>
            <person name="Amses K.R."/>
            <person name="Simmons D.R."/>
            <person name="Longcore J.E."/>
            <person name="Mondo S.J."/>
            <person name="Seto K."/>
            <person name="Jeronimo G.H."/>
            <person name="Bonds A.E."/>
            <person name="Quandt C.A."/>
            <person name="Davis W.J."/>
            <person name="Chang Y."/>
            <person name="Federici B.A."/>
            <person name="Kuo A."/>
            <person name="LaButti K."/>
            <person name="Pangilinan J."/>
            <person name="Andreopoulos W."/>
            <person name="Tritt A."/>
            <person name="Riley R."/>
            <person name="Hundley H."/>
            <person name="Johnson J."/>
            <person name="Lipzen A."/>
            <person name="Barry K."/>
            <person name="Lang B.F."/>
            <person name="Cuomo C.A."/>
            <person name="Buchler N.E."/>
            <person name="Grigoriev I.V."/>
            <person name="Spatafora J.W."/>
            <person name="Stajich J.E."/>
            <person name="James T.Y."/>
        </authorList>
    </citation>
    <scope>NUCLEOTIDE SEQUENCE</scope>
    <source>
        <strain evidence="6">AG</strain>
    </source>
</reference>
<dbReference type="InterPro" id="IPR003959">
    <property type="entry name" value="ATPase_AAA_core"/>
</dbReference>
<keyword evidence="1" id="KW-0547">Nucleotide-binding</keyword>
<dbReference type="GO" id="GO:0005759">
    <property type="term" value="C:mitochondrial matrix"/>
    <property type="evidence" value="ECO:0007669"/>
    <property type="project" value="TreeGrafter"/>
</dbReference>
<keyword evidence="7" id="KW-1185">Reference proteome</keyword>
<reference evidence="6" key="1">
    <citation type="submission" date="2021-06" db="EMBL/GenBank/DDBJ databases">
        <authorList>
            <consortium name="DOE Joint Genome Institute"/>
            <person name="Mondo S.J."/>
            <person name="Amses K.R."/>
            <person name="Simmons D.R."/>
            <person name="Longcore J.E."/>
            <person name="Seto K."/>
            <person name="Alves G.H."/>
            <person name="Bonds A.E."/>
            <person name="Quandt C.A."/>
            <person name="Davis W.J."/>
            <person name="Chang Y."/>
            <person name="Letcher P.M."/>
            <person name="Powell M.J."/>
            <person name="Kuo A."/>
            <person name="Labutti K."/>
            <person name="Pangilinan J."/>
            <person name="Andreopoulos W."/>
            <person name="Tritt A."/>
            <person name="Riley R."/>
            <person name="Hundley H."/>
            <person name="Johnson J."/>
            <person name="Lipzen A."/>
            <person name="Barry K."/>
            <person name="Berbee M.L."/>
            <person name="Buchler N.E."/>
            <person name="Grigoriev I.V."/>
            <person name="Spatafora J.W."/>
            <person name="Stajich J.E."/>
            <person name="James T.Y."/>
        </authorList>
    </citation>
    <scope>NUCLEOTIDE SEQUENCE</scope>
    <source>
        <strain evidence="6">AG</strain>
    </source>
</reference>
<dbReference type="FunFam" id="1.10.8.60:FF:000138">
    <property type="entry name" value="ATP-dependent Clp protease ATP-binding subunit ClpX"/>
    <property type="match status" value="1"/>
</dbReference>
<evidence type="ECO:0000259" key="5">
    <source>
        <dbReference type="SMART" id="SM01086"/>
    </source>
</evidence>
<name>A0AAD5E898_UMBRA</name>
<feature type="region of interest" description="Disordered" evidence="3">
    <location>
        <begin position="61"/>
        <end position="90"/>
    </location>
</feature>
<evidence type="ECO:0000256" key="1">
    <source>
        <dbReference type="ARBA" id="ARBA00022741"/>
    </source>
</evidence>
<evidence type="ECO:0000313" key="7">
    <source>
        <dbReference type="Proteomes" id="UP001206595"/>
    </source>
</evidence>
<feature type="compositionally biased region" description="Low complexity" evidence="3">
    <location>
        <begin position="409"/>
        <end position="421"/>
    </location>
</feature>
<dbReference type="PANTHER" id="PTHR48102:SF7">
    <property type="entry name" value="ATP-DEPENDENT CLP PROTEASE ATP-BINDING SUBUNIT CLPX-LIKE, MITOCHONDRIAL"/>
    <property type="match status" value="1"/>
</dbReference>
<feature type="domain" description="AAA+ ATPase" evidence="4">
    <location>
        <begin position="293"/>
        <end position="468"/>
    </location>
</feature>
<feature type="compositionally biased region" description="Polar residues" evidence="3">
    <location>
        <begin position="61"/>
        <end position="76"/>
    </location>
</feature>
<dbReference type="NCBIfam" id="NF003745">
    <property type="entry name" value="PRK05342.1"/>
    <property type="match status" value="1"/>
</dbReference>